<evidence type="ECO:0000313" key="3">
    <source>
        <dbReference type="Proteomes" id="UP000261080"/>
    </source>
</evidence>
<comment type="caution">
    <text evidence="2">The sequence shown here is derived from an EMBL/GenBank/DDBJ whole genome shotgun (WGS) entry which is preliminary data.</text>
</comment>
<dbReference type="AlphaFoldDB" id="A0A3E3K0U7"/>
<evidence type="ECO:0000313" key="2">
    <source>
        <dbReference type="EMBL" id="RGE86149.1"/>
    </source>
</evidence>
<protein>
    <submittedName>
        <fullName evidence="2">GNAT family N-acetyltransferase</fullName>
    </submittedName>
</protein>
<dbReference type="Pfam" id="PF13527">
    <property type="entry name" value="Acetyltransf_9"/>
    <property type="match status" value="1"/>
</dbReference>
<proteinExistence type="predicted"/>
<feature type="domain" description="N-acetyltransferase" evidence="1">
    <location>
        <begin position="2"/>
        <end position="148"/>
    </location>
</feature>
<organism evidence="2 3">
    <name type="scientific">Sellimonas intestinalis</name>
    <dbReference type="NCBI Taxonomy" id="1653434"/>
    <lineage>
        <taxon>Bacteria</taxon>
        <taxon>Bacillati</taxon>
        <taxon>Bacillota</taxon>
        <taxon>Clostridia</taxon>
        <taxon>Lachnospirales</taxon>
        <taxon>Lachnospiraceae</taxon>
        <taxon>Sellimonas</taxon>
    </lineage>
</organism>
<dbReference type="Proteomes" id="UP000261080">
    <property type="component" value="Unassembled WGS sequence"/>
</dbReference>
<name>A0A3E3K0U7_9FIRM</name>
<dbReference type="PANTHER" id="PTHR37817:SF1">
    <property type="entry name" value="N-ACETYLTRANSFERASE EIS"/>
    <property type="match status" value="1"/>
</dbReference>
<dbReference type="InterPro" id="IPR051554">
    <property type="entry name" value="Acetyltransferase_Eis"/>
</dbReference>
<gene>
    <name evidence="2" type="ORF">DW016_11735</name>
</gene>
<dbReference type="EMBL" id="QVLX01000006">
    <property type="protein sequence ID" value="RGE86149.1"/>
    <property type="molecule type" value="Genomic_DNA"/>
</dbReference>
<keyword evidence="3" id="KW-1185">Reference proteome</keyword>
<dbReference type="SUPFAM" id="SSF55729">
    <property type="entry name" value="Acyl-CoA N-acyltransferases (Nat)"/>
    <property type="match status" value="1"/>
</dbReference>
<dbReference type="GO" id="GO:0034069">
    <property type="term" value="F:aminoglycoside N-acetyltransferase activity"/>
    <property type="evidence" value="ECO:0007669"/>
    <property type="project" value="TreeGrafter"/>
</dbReference>
<evidence type="ECO:0000259" key="1">
    <source>
        <dbReference type="PROSITE" id="PS51186"/>
    </source>
</evidence>
<dbReference type="InterPro" id="IPR000182">
    <property type="entry name" value="GNAT_dom"/>
</dbReference>
<accession>A0A3E3K0U7</accession>
<keyword evidence="2" id="KW-0808">Transferase</keyword>
<reference evidence="2 3" key="1">
    <citation type="submission" date="2018-08" db="EMBL/GenBank/DDBJ databases">
        <title>A genome reference for cultivated species of the human gut microbiota.</title>
        <authorList>
            <person name="Zou Y."/>
            <person name="Xue W."/>
            <person name="Luo G."/>
        </authorList>
    </citation>
    <scope>NUCLEOTIDE SEQUENCE [LARGE SCALE GENOMIC DNA]</scope>
    <source>
        <strain evidence="2 3">AF37-2AT</strain>
    </source>
</reference>
<dbReference type="PANTHER" id="PTHR37817">
    <property type="entry name" value="N-ACETYLTRANSFERASE EIS"/>
    <property type="match status" value="1"/>
</dbReference>
<dbReference type="OrthoDB" id="2063981at2"/>
<dbReference type="PROSITE" id="PS51186">
    <property type="entry name" value="GNAT"/>
    <property type="match status" value="1"/>
</dbReference>
<dbReference type="RefSeq" id="WP_117493662.1">
    <property type="nucleotide sequence ID" value="NZ_CALBAT010000022.1"/>
</dbReference>
<dbReference type="Gene3D" id="3.40.630.30">
    <property type="match status" value="1"/>
</dbReference>
<dbReference type="GO" id="GO:0030649">
    <property type="term" value="P:aminoglycoside antibiotic catabolic process"/>
    <property type="evidence" value="ECO:0007669"/>
    <property type="project" value="TreeGrafter"/>
</dbReference>
<dbReference type="InterPro" id="IPR016181">
    <property type="entry name" value="Acyl_CoA_acyltransferase"/>
</dbReference>
<sequence>MTIYRQARPEERNEYVDLANHTFGFDIEELLPKVYYKGDHSDRITKVAETESGKLVAENAVLPQTVHASGKTLLANFLGIMVVDPKYRGEGHMKELMKLQLEEMSGQYHISILGGQRQRYEYFGYTSGGVQYRYHINISNIRHALKDTDSNEILFSPFFEIAGWEKLLPRIFTSREVYVERNPDTLQSLFTSYHQHPWGIQKNGTLIGYLISSEDHSTVSELALLSPQDTKKVIKAYFHQFHLKSSSFLFPEYEVAICKEFSDFAEYYQIQPSNMYNIFDFAAVLDMFLTVKSCTCGLSDGIFSAVMDHQPITITVCQNHVRVESHAAKDAVHLSKMDAQKLLLTPYGRYMELSVPLDWFPLPLFWYTVDCF</sequence>